<dbReference type="AlphaFoldDB" id="A0AAE0CKY0"/>
<accession>A0AAE0CKY0</accession>
<dbReference type="Proteomes" id="UP001280121">
    <property type="component" value="Unassembled WGS sequence"/>
</dbReference>
<reference evidence="1" key="1">
    <citation type="journal article" date="2023" name="Plant J.">
        <title>Genome sequences and population genomics provide insights into the demographic history, inbreeding, and mutation load of two 'living fossil' tree species of Dipteronia.</title>
        <authorList>
            <person name="Feng Y."/>
            <person name="Comes H.P."/>
            <person name="Chen J."/>
            <person name="Zhu S."/>
            <person name="Lu R."/>
            <person name="Zhang X."/>
            <person name="Li P."/>
            <person name="Qiu J."/>
            <person name="Olsen K.M."/>
            <person name="Qiu Y."/>
        </authorList>
    </citation>
    <scope>NUCLEOTIDE SEQUENCE</scope>
    <source>
        <strain evidence="1">KIB01</strain>
    </source>
</reference>
<evidence type="ECO:0000313" key="2">
    <source>
        <dbReference type="Proteomes" id="UP001280121"/>
    </source>
</evidence>
<gene>
    <name evidence="1" type="ORF">Ddye_008039</name>
</gene>
<evidence type="ECO:0000313" key="1">
    <source>
        <dbReference type="EMBL" id="KAK2654987.1"/>
    </source>
</evidence>
<organism evidence="1 2">
    <name type="scientific">Dipteronia dyeriana</name>
    <dbReference type="NCBI Taxonomy" id="168575"/>
    <lineage>
        <taxon>Eukaryota</taxon>
        <taxon>Viridiplantae</taxon>
        <taxon>Streptophyta</taxon>
        <taxon>Embryophyta</taxon>
        <taxon>Tracheophyta</taxon>
        <taxon>Spermatophyta</taxon>
        <taxon>Magnoliopsida</taxon>
        <taxon>eudicotyledons</taxon>
        <taxon>Gunneridae</taxon>
        <taxon>Pentapetalae</taxon>
        <taxon>rosids</taxon>
        <taxon>malvids</taxon>
        <taxon>Sapindales</taxon>
        <taxon>Sapindaceae</taxon>
        <taxon>Hippocastanoideae</taxon>
        <taxon>Acereae</taxon>
        <taxon>Dipteronia</taxon>
    </lineage>
</organism>
<dbReference type="EMBL" id="JANJYI010000003">
    <property type="protein sequence ID" value="KAK2654987.1"/>
    <property type="molecule type" value="Genomic_DNA"/>
</dbReference>
<comment type="caution">
    <text evidence="1">The sequence shown here is derived from an EMBL/GenBank/DDBJ whole genome shotgun (WGS) entry which is preliminary data.</text>
</comment>
<sequence>MAKASEDIGVAQLLLKMDVLINVTIIKHMMVANVSLTVENLLKDTIIFHGSSWMIERINVLVLFEEFGGTPDDVTVQTVTVGTVCAHAYDDNNMQQSCQGGRVFADIRFASFGDPEGICGPFKRGTCE</sequence>
<keyword evidence="2" id="KW-1185">Reference proteome</keyword>
<proteinExistence type="predicted"/>
<name>A0AAE0CKY0_9ROSI</name>
<protein>
    <submittedName>
        <fullName evidence="1">Uncharacterized protein</fullName>
    </submittedName>
</protein>